<keyword evidence="2" id="KW-0678">Repressor</keyword>
<keyword evidence="3" id="KW-0805">Transcription regulation</keyword>
<feature type="region of interest" description="Disordered" evidence="6">
    <location>
        <begin position="589"/>
        <end position="624"/>
    </location>
</feature>
<feature type="region of interest" description="Disordered" evidence="6">
    <location>
        <begin position="337"/>
        <end position="394"/>
    </location>
</feature>
<dbReference type="InterPro" id="IPR013907">
    <property type="entry name" value="Sds3"/>
</dbReference>
<accession>A0A9W7W5C6</accession>
<feature type="compositionally biased region" description="Basic residues" evidence="6">
    <location>
        <begin position="239"/>
        <end position="248"/>
    </location>
</feature>
<evidence type="ECO:0000313" key="7">
    <source>
        <dbReference type="EMBL" id="KAH9838922.1"/>
    </source>
</evidence>
<evidence type="ECO:0000256" key="2">
    <source>
        <dbReference type="ARBA" id="ARBA00022491"/>
    </source>
</evidence>
<evidence type="ECO:0000256" key="6">
    <source>
        <dbReference type="SAM" id="MobiDB-lite"/>
    </source>
</evidence>
<dbReference type="Pfam" id="PF08598">
    <property type="entry name" value="Sds3"/>
    <property type="match status" value="2"/>
</dbReference>
<feature type="compositionally biased region" description="Gly residues" evidence="6">
    <location>
        <begin position="605"/>
        <end position="618"/>
    </location>
</feature>
<feature type="region of interest" description="Disordered" evidence="6">
    <location>
        <begin position="1"/>
        <end position="34"/>
    </location>
</feature>
<dbReference type="GO" id="GO:0005654">
    <property type="term" value="C:nucleoplasm"/>
    <property type="evidence" value="ECO:0007669"/>
    <property type="project" value="UniProtKB-ARBA"/>
</dbReference>
<dbReference type="Proteomes" id="UP001138500">
    <property type="component" value="Unassembled WGS sequence"/>
</dbReference>
<dbReference type="AlphaFoldDB" id="A0A9W7W5C6"/>
<evidence type="ECO:0000256" key="1">
    <source>
        <dbReference type="ARBA" id="ARBA00004123"/>
    </source>
</evidence>
<sequence length="624" mass="66782">MAMARQHQHSPFVGSPSPEASNAPHPPTKRDVRRNRIMERLQTMIDSFNSNQHQHYRAQLQAVQVDMTLILRADPYENGPLDDSGAEIQRLVQSTMGQQGIGGDEAVQRDFMAMAGKRYADFVEDVNECLEERDTELAALHASDYPTTSPNHTLTVDHYHASVRDLERVTQQKLFQADEEHKALSETIRQRLITTLTKKRQHLLRDKEQLDIADSNALLLNPNQYSINNPGSPTGGQGRKTRHMRHRATSPGAEGENGKRKRKAAALEEEGGESPAPAFRLPPPDALGGGRSPFKDAREKGAYTQFEAPAYSLERIFTDKELQMATATAQQATYRHFHTPQQRQPQDQNGTANGTGVSSVDGEVLPDAGAEGDEGAHPTTETGTGTPPPPQPAALEMERSASHQVLTRGGARANPLQALSELANVATATASGAPAPPRDNPFAPVVPTFHAVARAEKLGAPAPPSVSQLDAQNDFEMMFRREHDDDEDEYGSDTAAAAGGAKMRRQLLDQALGISNVTQPYRLPPLEVGAASIGKGVDRPPYTGFAQPAVYEAQKAKQMFSNFGAGTGGAPASTATAGASLAAALQGRLPGGEPMSRTTSAGGVSEVGGPGVGGPVGRGRGRLV</sequence>
<evidence type="ECO:0000256" key="3">
    <source>
        <dbReference type="ARBA" id="ARBA00023015"/>
    </source>
</evidence>
<evidence type="ECO:0000256" key="5">
    <source>
        <dbReference type="ARBA" id="ARBA00023242"/>
    </source>
</evidence>
<feature type="compositionally biased region" description="Polar residues" evidence="6">
    <location>
        <begin position="221"/>
        <end position="232"/>
    </location>
</feature>
<evidence type="ECO:0000313" key="8">
    <source>
        <dbReference type="Proteomes" id="UP001138500"/>
    </source>
</evidence>
<dbReference type="GO" id="GO:0010468">
    <property type="term" value="P:regulation of gene expression"/>
    <property type="evidence" value="ECO:0007669"/>
    <property type="project" value="UniProtKB-ARBA"/>
</dbReference>
<organism evidence="7 8">
    <name type="scientific">Teratosphaeria destructans</name>
    <dbReference type="NCBI Taxonomy" id="418781"/>
    <lineage>
        <taxon>Eukaryota</taxon>
        <taxon>Fungi</taxon>
        <taxon>Dikarya</taxon>
        <taxon>Ascomycota</taxon>
        <taxon>Pezizomycotina</taxon>
        <taxon>Dothideomycetes</taxon>
        <taxon>Dothideomycetidae</taxon>
        <taxon>Mycosphaerellales</taxon>
        <taxon>Teratosphaeriaceae</taxon>
        <taxon>Teratosphaeria</taxon>
    </lineage>
</organism>
<evidence type="ECO:0000256" key="4">
    <source>
        <dbReference type="ARBA" id="ARBA00023163"/>
    </source>
</evidence>
<reference evidence="7 8" key="1">
    <citation type="journal article" date="2018" name="IMA Fungus">
        <title>IMA Genome-F 10: Nine draft genome sequences of Claviceps purpurea s.lat., including C. arundinis, C. humidiphila, and C. cf. spartinae, pseudomolecules for the pitch canker pathogen Fusarium circinatum, draft genome of Davidsoniella eucalypti, Grosmannia galeiformis, Quambalaria eucalypti, and Teratosphaeria destructans.</title>
        <authorList>
            <person name="Wingfield B.D."/>
            <person name="Liu M."/>
            <person name="Nguyen H.D."/>
            <person name="Lane F.A."/>
            <person name="Morgan S.W."/>
            <person name="De Vos L."/>
            <person name="Wilken P.M."/>
            <person name="Duong T.A."/>
            <person name="Aylward J."/>
            <person name="Coetzee M.P."/>
            <person name="Dadej K."/>
            <person name="De Beer Z.W."/>
            <person name="Findlay W."/>
            <person name="Havenga M."/>
            <person name="Kolarik M."/>
            <person name="Menzies J.G."/>
            <person name="Naidoo K."/>
            <person name="Pochopski O."/>
            <person name="Shoukouhi P."/>
            <person name="Santana Q.C."/>
            <person name="Seifert K.A."/>
            <person name="Soal N."/>
            <person name="Steenkamp E.T."/>
            <person name="Tatham C.T."/>
            <person name="van der Nest M.A."/>
            <person name="Wingfield M.J."/>
        </authorList>
    </citation>
    <scope>NUCLEOTIDE SEQUENCE [LARGE SCALE GENOMIC DNA]</scope>
    <source>
        <strain evidence="7">CMW44962</strain>
    </source>
</reference>
<dbReference type="EMBL" id="RIBY02000668">
    <property type="protein sequence ID" value="KAH9838922.1"/>
    <property type="molecule type" value="Genomic_DNA"/>
</dbReference>
<proteinExistence type="predicted"/>
<dbReference type="OrthoDB" id="70376at2759"/>
<dbReference type="SMART" id="SM01401">
    <property type="entry name" value="Sds3"/>
    <property type="match status" value="1"/>
</dbReference>
<keyword evidence="8" id="KW-1185">Reference proteome</keyword>
<keyword evidence="5" id="KW-0539">Nucleus</keyword>
<feature type="compositionally biased region" description="Polar residues" evidence="6">
    <location>
        <begin position="339"/>
        <end position="358"/>
    </location>
</feature>
<feature type="region of interest" description="Disordered" evidence="6">
    <location>
        <begin position="221"/>
        <end position="296"/>
    </location>
</feature>
<reference evidence="7 8" key="2">
    <citation type="journal article" date="2021" name="Curr. Genet.">
        <title>Genetic response to nitrogen starvation in the aggressive Eucalyptus foliar pathogen Teratosphaeria destructans.</title>
        <authorList>
            <person name="Havenga M."/>
            <person name="Wingfield B.D."/>
            <person name="Wingfield M.J."/>
            <person name="Dreyer L.L."/>
            <person name="Roets F."/>
            <person name="Aylward J."/>
        </authorList>
    </citation>
    <scope>NUCLEOTIDE SEQUENCE [LARGE SCALE GENOMIC DNA]</scope>
    <source>
        <strain evidence="7">CMW44962</strain>
    </source>
</reference>
<name>A0A9W7W5C6_9PEZI</name>
<protein>
    <submittedName>
        <fullName evidence="7">Sds3-like</fullName>
    </submittedName>
</protein>
<comment type="caution">
    <text evidence="7">The sequence shown here is derived from an EMBL/GenBank/DDBJ whole genome shotgun (WGS) entry which is preliminary data.</text>
</comment>
<gene>
    <name evidence="7" type="ORF">Tdes44962_MAKER01773</name>
</gene>
<keyword evidence="4" id="KW-0804">Transcription</keyword>
<comment type="subcellular location">
    <subcellularLocation>
        <location evidence="1">Nucleus</location>
    </subcellularLocation>
</comment>